<sequence length="550" mass="62487">MSGPKAIVVGAGVAGIAMGHTLKWKLGYSNFELSGQIYEKREGLGGTWRANTYPGCGSDVPIHLYSFSFNLNPDWSQELAEQEEILQYIEDTANKFDLRQHIRFRCECLGAKWSLERQEWEVSFLDLGTKQRFKKHCAILITAVGGFSQPRDVCFPGLDGYRGKVFHTAEWDHTFDYRDKRIAVIGNGCSAAQVVPSIAPSADLDCGYARSPQWYHERPNHHFTKFEKLCFRYVPFWQRYHRLKVFLATDQLSSVYGPEPKQVKQRIAVENKAKNYIYRETPQEYHDFIVPEFPLGCKRRIFDPGYLASLHRSNVDLLPEGIREITKTGIVSQTGKSEDFDAIILATGFKVQAFLTPMEIVGKTGESISTQWGKKNGAQAYMGTFVHNCPNFSILFGPNTFPAFNSVIFSIEVQVEYVAKTLISPILDRYADVVEVNAETEEKFIQNLDGILEHTVFSAGCSNWYINSAGRNSASWPGLAFTFWKAAFFPRWRDFEMSGGSRTWLLHKVLRSLSTTPVWVWLTLFSLALAVLVNQSTPQRNGKFKGILRH</sequence>
<keyword evidence="3" id="KW-0274">FAD</keyword>
<dbReference type="GO" id="GO:0050660">
    <property type="term" value="F:flavin adenine dinucleotide binding"/>
    <property type="evidence" value="ECO:0007669"/>
    <property type="project" value="InterPro"/>
</dbReference>
<feature type="transmembrane region" description="Helical" evidence="5">
    <location>
        <begin position="518"/>
        <end position="535"/>
    </location>
</feature>
<dbReference type="GeneID" id="36583725"/>
<gene>
    <name evidence="6" type="ORF">K444DRAFT_539661</name>
</gene>
<comment type="similarity">
    <text evidence="1">Belongs to the FAD-binding monooxygenase family.</text>
</comment>
<dbReference type="SUPFAM" id="SSF51905">
    <property type="entry name" value="FAD/NAD(P)-binding domain"/>
    <property type="match status" value="3"/>
</dbReference>
<dbReference type="OrthoDB" id="74360at2759"/>
<organism evidence="6 7">
    <name type="scientific">Hyaloscypha bicolor E</name>
    <dbReference type="NCBI Taxonomy" id="1095630"/>
    <lineage>
        <taxon>Eukaryota</taxon>
        <taxon>Fungi</taxon>
        <taxon>Dikarya</taxon>
        <taxon>Ascomycota</taxon>
        <taxon>Pezizomycotina</taxon>
        <taxon>Leotiomycetes</taxon>
        <taxon>Helotiales</taxon>
        <taxon>Hyaloscyphaceae</taxon>
        <taxon>Hyaloscypha</taxon>
        <taxon>Hyaloscypha bicolor</taxon>
    </lineage>
</organism>
<keyword evidence="4" id="KW-0560">Oxidoreductase</keyword>
<reference evidence="6 7" key="1">
    <citation type="submission" date="2016-04" db="EMBL/GenBank/DDBJ databases">
        <title>A degradative enzymes factory behind the ericoid mycorrhizal symbiosis.</title>
        <authorList>
            <consortium name="DOE Joint Genome Institute"/>
            <person name="Martino E."/>
            <person name="Morin E."/>
            <person name="Grelet G."/>
            <person name="Kuo A."/>
            <person name="Kohler A."/>
            <person name="Daghino S."/>
            <person name="Barry K."/>
            <person name="Choi C."/>
            <person name="Cichocki N."/>
            <person name="Clum A."/>
            <person name="Copeland A."/>
            <person name="Hainaut M."/>
            <person name="Haridas S."/>
            <person name="Labutti K."/>
            <person name="Lindquist E."/>
            <person name="Lipzen A."/>
            <person name="Khouja H.-R."/>
            <person name="Murat C."/>
            <person name="Ohm R."/>
            <person name="Olson A."/>
            <person name="Spatafora J."/>
            <person name="Veneault-Fourrey C."/>
            <person name="Henrissat B."/>
            <person name="Grigoriev I."/>
            <person name="Martin F."/>
            <person name="Perotto S."/>
        </authorList>
    </citation>
    <scope>NUCLEOTIDE SEQUENCE [LARGE SCALE GENOMIC DNA]</scope>
    <source>
        <strain evidence="6 7">E</strain>
    </source>
</reference>
<evidence type="ECO:0000313" key="7">
    <source>
        <dbReference type="Proteomes" id="UP000235371"/>
    </source>
</evidence>
<proteinExistence type="inferred from homology"/>
<dbReference type="Pfam" id="PF00743">
    <property type="entry name" value="FMO-like"/>
    <property type="match status" value="1"/>
</dbReference>
<protein>
    <submittedName>
        <fullName evidence="6">FAD/NAD(P)-binding domain-containing protein</fullName>
    </submittedName>
</protein>
<keyword evidence="7" id="KW-1185">Reference proteome</keyword>
<dbReference type="PANTHER" id="PTHR42877:SF5">
    <property type="entry name" value="L-ORNITHINE N(5)-MONOOXYGENASE-RELATED"/>
    <property type="match status" value="1"/>
</dbReference>
<evidence type="ECO:0000256" key="2">
    <source>
        <dbReference type="ARBA" id="ARBA00022630"/>
    </source>
</evidence>
<name>A0A2J6SUH4_9HELO</name>
<evidence type="ECO:0000256" key="3">
    <source>
        <dbReference type="ARBA" id="ARBA00022827"/>
    </source>
</evidence>
<dbReference type="InterPro" id="IPR051209">
    <property type="entry name" value="FAD-bind_Monooxygenase_sf"/>
</dbReference>
<dbReference type="Proteomes" id="UP000235371">
    <property type="component" value="Unassembled WGS sequence"/>
</dbReference>
<dbReference type="EMBL" id="KZ613865">
    <property type="protein sequence ID" value="PMD54416.1"/>
    <property type="molecule type" value="Genomic_DNA"/>
</dbReference>
<dbReference type="GO" id="GO:0050661">
    <property type="term" value="F:NADP binding"/>
    <property type="evidence" value="ECO:0007669"/>
    <property type="project" value="InterPro"/>
</dbReference>
<dbReference type="GO" id="GO:0004499">
    <property type="term" value="F:N,N-dimethylaniline monooxygenase activity"/>
    <property type="evidence" value="ECO:0007669"/>
    <property type="project" value="InterPro"/>
</dbReference>
<evidence type="ECO:0000313" key="6">
    <source>
        <dbReference type="EMBL" id="PMD54416.1"/>
    </source>
</evidence>
<keyword evidence="5" id="KW-0472">Membrane</keyword>
<accession>A0A2J6SUH4</accession>
<keyword evidence="5" id="KW-1133">Transmembrane helix</keyword>
<keyword evidence="2" id="KW-0285">Flavoprotein</keyword>
<dbReference type="InParanoid" id="A0A2J6SUH4"/>
<dbReference type="AlphaFoldDB" id="A0A2J6SUH4"/>
<dbReference type="PANTHER" id="PTHR42877">
    <property type="entry name" value="L-ORNITHINE N(5)-MONOOXYGENASE-RELATED"/>
    <property type="match status" value="1"/>
</dbReference>
<dbReference type="RefSeq" id="XP_024731320.1">
    <property type="nucleotide sequence ID" value="XM_024875646.1"/>
</dbReference>
<dbReference type="InterPro" id="IPR036188">
    <property type="entry name" value="FAD/NAD-bd_sf"/>
</dbReference>
<evidence type="ECO:0000256" key="1">
    <source>
        <dbReference type="ARBA" id="ARBA00010139"/>
    </source>
</evidence>
<evidence type="ECO:0000256" key="4">
    <source>
        <dbReference type="ARBA" id="ARBA00023002"/>
    </source>
</evidence>
<keyword evidence="5" id="KW-0812">Transmembrane</keyword>
<dbReference type="InterPro" id="IPR020946">
    <property type="entry name" value="Flavin_mOase-like"/>
</dbReference>
<dbReference type="Gene3D" id="3.50.50.60">
    <property type="entry name" value="FAD/NAD(P)-binding domain"/>
    <property type="match status" value="3"/>
</dbReference>
<evidence type="ECO:0000256" key="5">
    <source>
        <dbReference type="SAM" id="Phobius"/>
    </source>
</evidence>